<dbReference type="Pfam" id="PF07196">
    <property type="entry name" value="Flagellin_IN"/>
    <property type="match status" value="1"/>
</dbReference>
<evidence type="ECO:0000256" key="5">
    <source>
        <dbReference type="RuleBase" id="RU362116"/>
    </source>
</evidence>
<comment type="function">
    <text evidence="5">A flexible structure which links the flagellar filament to the drive apparatus in the basal body.</text>
</comment>
<feature type="domain" description="Flagellar basal body rod protein N-terminal" evidence="6">
    <location>
        <begin position="9"/>
        <end position="37"/>
    </location>
</feature>
<dbReference type="Pfam" id="PF22692">
    <property type="entry name" value="LlgE_F_G_D1"/>
    <property type="match status" value="1"/>
</dbReference>
<dbReference type="Proteomes" id="UP000595362">
    <property type="component" value="Chromosome"/>
</dbReference>
<dbReference type="InterPro" id="IPR010810">
    <property type="entry name" value="Flagellin_hook_IN_motif"/>
</dbReference>
<reference evidence="10 11" key="1">
    <citation type="submission" date="2020-07" db="EMBL/GenBank/DDBJ databases">
        <title>Huge and variable diversity of episymbiotic CPR bacteria and DPANN archaea in groundwater ecosystems.</title>
        <authorList>
            <person name="He C.Y."/>
            <person name="Keren R."/>
            <person name="Whittaker M."/>
            <person name="Farag I.F."/>
            <person name="Doudna J."/>
            <person name="Cate J.H.D."/>
            <person name="Banfield J.F."/>
        </authorList>
    </citation>
    <scope>NUCLEOTIDE SEQUENCE [LARGE SCALE GENOMIC DNA]</scope>
    <source>
        <strain evidence="10">NC_groundwater_70_Ag_B-0.1um_54_66</strain>
    </source>
</reference>
<keyword evidence="10" id="KW-0966">Cell projection</keyword>
<dbReference type="PANTHER" id="PTHR30435">
    <property type="entry name" value="FLAGELLAR PROTEIN"/>
    <property type="match status" value="1"/>
</dbReference>
<dbReference type="GO" id="GO:0005829">
    <property type="term" value="C:cytosol"/>
    <property type="evidence" value="ECO:0007669"/>
    <property type="project" value="TreeGrafter"/>
</dbReference>
<comment type="similarity">
    <text evidence="2 5">Belongs to the flagella basal body rod proteins family.</text>
</comment>
<evidence type="ECO:0000256" key="3">
    <source>
        <dbReference type="ARBA" id="ARBA00019015"/>
    </source>
</evidence>
<dbReference type="Pfam" id="PF00460">
    <property type="entry name" value="Flg_bb_rod"/>
    <property type="match status" value="1"/>
</dbReference>
<evidence type="ECO:0000259" key="7">
    <source>
        <dbReference type="Pfam" id="PF06429"/>
    </source>
</evidence>
<organism evidence="10 11">
    <name type="scientific">Micavibrio aeruginosavorus</name>
    <dbReference type="NCBI Taxonomy" id="349221"/>
    <lineage>
        <taxon>Bacteria</taxon>
        <taxon>Pseudomonadati</taxon>
        <taxon>Bdellovibrionota</taxon>
        <taxon>Bdellovibrionia</taxon>
        <taxon>Bdellovibrionales</taxon>
        <taxon>Pseudobdellovibrionaceae</taxon>
        <taxon>Micavibrio</taxon>
    </lineage>
</organism>
<dbReference type="PROSITE" id="PS00588">
    <property type="entry name" value="FLAGELLA_BB_ROD"/>
    <property type="match status" value="1"/>
</dbReference>
<feature type="domain" description="Flagellar basal-body/hook protein C-terminal" evidence="7">
    <location>
        <begin position="632"/>
        <end position="674"/>
    </location>
</feature>
<evidence type="ECO:0000259" key="6">
    <source>
        <dbReference type="Pfam" id="PF00460"/>
    </source>
</evidence>
<dbReference type="Pfam" id="PF07559">
    <property type="entry name" value="FlgE_D2"/>
    <property type="match status" value="1"/>
</dbReference>
<protein>
    <recommendedName>
        <fullName evidence="3 5">Flagellar hook protein FlgE</fullName>
    </recommendedName>
</protein>
<feature type="domain" description="Flagellar hook protein FlgE D2" evidence="8">
    <location>
        <begin position="488"/>
        <end position="555"/>
    </location>
</feature>
<dbReference type="InterPro" id="IPR053967">
    <property type="entry name" value="LlgE_F_G-like_D1"/>
</dbReference>
<dbReference type="InterPro" id="IPR010930">
    <property type="entry name" value="Flg_bb/hook_C_dom"/>
</dbReference>
<sequence>MSLFGSLFTGVSGLGAQSQSTAMIANNIANVNTIGFKRSEAAFYSLVTSEGRSSRYSPGTVAVNRIQRVNQQGPIQQTGSTTDAAISGNGMFAVKRSVSGDQEFLYTRSGSFSEDAQGLLRNTAGFVLYGWPLDSNGDLPSNQGDLTSLVPADVAFLGGLTRPTSSGEISLNLNADEVDNVLGAVASSPADFTRGLTVYDSLGSAQVLTFEYTKTYGPQGTAAGSVGDLSATDNLVNDLGMTVGNSFSIAVDGGAPVTFTITAASTINDIITAINAVTGAEAFLGNDGELVFQRTEFEGGAAQEITIANVVGTPLIGLGMTAGTYASNDLSTSTVQATGTTSGLAGATLLAALGLVPGDTLTIDLDGAGTPSTFTVGAGDDVNDILTFIDGVTGVPGSAVLDGSGRIQVTHSNASPNDAEISFGGVNVASALGFSTTQSYYSLGYANGSAADTPPYSSGGYPSPQTLPGDTGYNSRGWWNLRIVHPNGTTLSNGLVNFSGDGTLNALPDSSGNIDINLTQIDWGNGSDPQNIDLDIERFSQFAGNYNVIFSDQNGAELGLRTGVEITRDGFVVARFSNGASANLYKIPLVTFANVNGLTEVSGTAYTENELSGEENLREAGQGGAGFLEASTIESSNVDLADEFAKLIVSQRAYSANTKVITTVDQMTEELLRLR</sequence>
<comment type="subcellular location">
    <subcellularLocation>
        <location evidence="1 5">Bacterial flagellum basal body</location>
    </subcellularLocation>
</comment>
<keyword evidence="10" id="KW-0282">Flagellum</keyword>
<dbReference type="NCBIfam" id="TIGR03506">
    <property type="entry name" value="FlgEFG_subfam"/>
    <property type="match status" value="2"/>
</dbReference>
<gene>
    <name evidence="10" type="ORF">HYS17_10310</name>
</gene>
<dbReference type="EMBL" id="CP066681">
    <property type="protein sequence ID" value="QQG35879.1"/>
    <property type="molecule type" value="Genomic_DNA"/>
</dbReference>
<dbReference type="InterPro" id="IPR020013">
    <property type="entry name" value="Flagellar_FlgE/F/G"/>
</dbReference>
<dbReference type="AlphaFoldDB" id="A0A7T5R1N1"/>
<evidence type="ECO:0000256" key="1">
    <source>
        <dbReference type="ARBA" id="ARBA00004117"/>
    </source>
</evidence>
<evidence type="ECO:0000313" key="10">
    <source>
        <dbReference type="EMBL" id="QQG35879.1"/>
    </source>
</evidence>
<keyword evidence="4 5" id="KW-0975">Bacterial flagellum</keyword>
<dbReference type="PANTHER" id="PTHR30435:SF1">
    <property type="entry name" value="FLAGELLAR HOOK PROTEIN FLGE"/>
    <property type="match status" value="1"/>
</dbReference>
<accession>A0A7T5R1N1</accession>
<name>A0A7T5R1N1_9BACT</name>
<feature type="domain" description="Flagellar hook protein FlgE/F/G-like D1" evidence="9">
    <location>
        <begin position="85"/>
        <end position="129"/>
    </location>
</feature>
<dbReference type="GO" id="GO:0009425">
    <property type="term" value="C:bacterial-type flagellum basal body"/>
    <property type="evidence" value="ECO:0007669"/>
    <property type="project" value="UniProtKB-SubCell"/>
</dbReference>
<evidence type="ECO:0000259" key="9">
    <source>
        <dbReference type="Pfam" id="PF22692"/>
    </source>
</evidence>
<keyword evidence="10" id="KW-0969">Cilium</keyword>
<dbReference type="InterPro" id="IPR019776">
    <property type="entry name" value="Flagellar_basal_body_rod_CS"/>
</dbReference>
<evidence type="ECO:0000313" key="11">
    <source>
        <dbReference type="Proteomes" id="UP000595362"/>
    </source>
</evidence>
<evidence type="ECO:0000259" key="8">
    <source>
        <dbReference type="Pfam" id="PF07559"/>
    </source>
</evidence>
<dbReference type="InterPro" id="IPR011491">
    <property type="entry name" value="FlgE_D2"/>
</dbReference>
<evidence type="ECO:0000256" key="4">
    <source>
        <dbReference type="ARBA" id="ARBA00023143"/>
    </source>
</evidence>
<dbReference type="InterPro" id="IPR001444">
    <property type="entry name" value="Flag_bb_rod_N"/>
</dbReference>
<evidence type="ECO:0000256" key="2">
    <source>
        <dbReference type="ARBA" id="ARBA00009677"/>
    </source>
</evidence>
<dbReference type="Pfam" id="PF06429">
    <property type="entry name" value="Flg_bbr_C"/>
    <property type="match status" value="1"/>
</dbReference>
<dbReference type="GO" id="GO:0009424">
    <property type="term" value="C:bacterial-type flagellum hook"/>
    <property type="evidence" value="ECO:0007669"/>
    <property type="project" value="TreeGrafter"/>
</dbReference>
<proteinExistence type="inferred from homology"/>
<dbReference type="GO" id="GO:0071978">
    <property type="term" value="P:bacterial-type flagellum-dependent swarming motility"/>
    <property type="evidence" value="ECO:0007669"/>
    <property type="project" value="TreeGrafter"/>
</dbReference>
<dbReference type="SUPFAM" id="SSF117143">
    <property type="entry name" value="Flagellar hook protein flgE"/>
    <property type="match status" value="1"/>
</dbReference>
<dbReference type="InterPro" id="IPR037925">
    <property type="entry name" value="FlgE/F/G-like"/>
</dbReference>